<proteinExistence type="predicted"/>
<keyword evidence="3" id="KW-1185">Reference proteome</keyword>
<keyword evidence="1" id="KW-0472">Membrane</keyword>
<evidence type="ECO:0000313" key="2">
    <source>
        <dbReference type="EMBL" id="MCK2215506.1"/>
    </source>
</evidence>
<name>A0ABT0FUC8_9ACTN</name>
<sequence>MTTGERRPPAPPAPRPGLWRRILIIAALAAVILAAAALGAASFLLIS</sequence>
<reference evidence="2 3" key="1">
    <citation type="submission" date="2022-04" db="EMBL/GenBank/DDBJ databases">
        <title>Genome draft of Actinomadura sp. ATCC 31491.</title>
        <authorList>
            <person name="Shi X."/>
            <person name="Du Y."/>
        </authorList>
    </citation>
    <scope>NUCLEOTIDE SEQUENCE [LARGE SCALE GENOMIC DNA]</scope>
    <source>
        <strain evidence="2 3">ATCC 31491</strain>
    </source>
</reference>
<evidence type="ECO:0000256" key="1">
    <source>
        <dbReference type="SAM" id="Phobius"/>
    </source>
</evidence>
<feature type="transmembrane region" description="Helical" evidence="1">
    <location>
        <begin position="22"/>
        <end position="46"/>
    </location>
</feature>
<keyword evidence="1" id="KW-1133">Transmembrane helix</keyword>
<gene>
    <name evidence="2" type="ORF">MF672_017175</name>
</gene>
<protein>
    <submittedName>
        <fullName evidence="2">Uncharacterized protein</fullName>
    </submittedName>
</protein>
<dbReference type="RefSeq" id="WP_242376014.1">
    <property type="nucleotide sequence ID" value="NZ_JAKRKC020000001.1"/>
</dbReference>
<organism evidence="2 3">
    <name type="scientific">Actinomadura luzonensis</name>
    <dbReference type="NCBI Taxonomy" id="2805427"/>
    <lineage>
        <taxon>Bacteria</taxon>
        <taxon>Bacillati</taxon>
        <taxon>Actinomycetota</taxon>
        <taxon>Actinomycetes</taxon>
        <taxon>Streptosporangiales</taxon>
        <taxon>Thermomonosporaceae</taxon>
        <taxon>Actinomadura</taxon>
    </lineage>
</organism>
<keyword evidence="1" id="KW-0812">Transmembrane</keyword>
<evidence type="ECO:0000313" key="3">
    <source>
        <dbReference type="Proteomes" id="UP001317259"/>
    </source>
</evidence>
<dbReference type="EMBL" id="JAKRKC020000001">
    <property type="protein sequence ID" value="MCK2215506.1"/>
    <property type="molecule type" value="Genomic_DNA"/>
</dbReference>
<accession>A0ABT0FUC8</accession>
<comment type="caution">
    <text evidence="2">The sequence shown here is derived from an EMBL/GenBank/DDBJ whole genome shotgun (WGS) entry which is preliminary data.</text>
</comment>
<dbReference type="Proteomes" id="UP001317259">
    <property type="component" value="Unassembled WGS sequence"/>
</dbReference>